<organism evidence="1 2">
    <name type="scientific">Dentiscutata heterogama</name>
    <dbReference type="NCBI Taxonomy" id="1316150"/>
    <lineage>
        <taxon>Eukaryota</taxon>
        <taxon>Fungi</taxon>
        <taxon>Fungi incertae sedis</taxon>
        <taxon>Mucoromycota</taxon>
        <taxon>Glomeromycotina</taxon>
        <taxon>Glomeromycetes</taxon>
        <taxon>Diversisporales</taxon>
        <taxon>Gigasporaceae</taxon>
        <taxon>Dentiscutata</taxon>
    </lineage>
</organism>
<evidence type="ECO:0000313" key="1">
    <source>
        <dbReference type="EMBL" id="CAG8681979.1"/>
    </source>
</evidence>
<name>A0ACA9P0I4_9GLOM</name>
<feature type="non-terminal residue" evidence="1">
    <location>
        <position position="1"/>
    </location>
</feature>
<dbReference type="EMBL" id="CAJVPU010021609">
    <property type="protein sequence ID" value="CAG8681979.1"/>
    <property type="molecule type" value="Genomic_DNA"/>
</dbReference>
<keyword evidence="2" id="KW-1185">Reference proteome</keyword>
<dbReference type="Proteomes" id="UP000789702">
    <property type="component" value="Unassembled WGS sequence"/>
</dbReference>
<proteinExistence type="predicted"/>
<comment type="caution">
    <text evidence="1">The sequence shown here is derived from an EMBL/GenBank/DDBJ whole genome shotgun (WGS) entry which is preliminary data.</text>
</comment>
<gene>
    <name evidence="1" type="ORF">DHETER_LOCUS10702</name>
</gene>
<evidence type="ECO:0000313" key="2">
    <source>
        <dbReference type="Proteomes" id="UP000789702"/>
    </source>
</evidence>
<reference evidence="1" key="1">
    <citation type="submission" date="2021-06" db="EMBL/GenBank/DDBJ databases">
        <authorList>
            <person name="Kallberg Y."/>
            <person name="Tangrot J."/>
            <person name="Rosling A."/>
        </authorList>
    </citation>
    <scope>NUCLEOTIDE SEQUENCE</scope>
    <source>
        <strain evidence="1">IL203A</strain>
    </source>
</reference>
<feature type="non-terminal residue" evidence="1">
    <location>
        <position position="45"/>
    </location>
</feature>
<sequence length="45" mass="5589">WDWREIRIDGSFSIWNLRLDLKITYQNKITMPTLQQDYLQYLIVT</sequence>
<accession>A0ACA9P0I4</accession>
<protein>
    <submittedName>
        <fullName evidence="1">4983_t:CDS:1</fullName>
    </submittedName>
</protein>